<evidence type="ECO:0000313" key="2">
    <source>
        <dbReference type="EMBL" id="RZU30491.1"/>
    </source>
</evidence>
<evidence type="ECO:0000256" key="1">
    <source>
        <dbReference type="SAM" id="Phobius"/>
    </source>
</evidence>
<evidence type="ECO:0008006" key="4">
    <source>
        <dbReference type="Google" id="ProtNLM"/>
    </source>
</evidence>
<organism evidence="2 3">
    <name type="scientific">Blastococcus saxobsidens</name>
    <dbReference type="NCBI Taxonomy" id="138336"/>
    <lineage>
        <taxon>Bacteria</taxon>
        <taxon>Bacillati</taxon>
        <taxon>Actinomycetota</taxon>
        <taxon>Actinomycetes</taxon>
        <taxon>Geodermatophilales</taxon>
        <taxon>Geodermatophilaceae</taxon>
        <taxon>Blastococcus</taxon>
    </lineage>
</organism>
<gene>
    <name evidence="2" type="ORF">BKA19_0107</name>
</gene>
<proteinExistence type="predicted"/>
<feature type="transmembrane region" description="Helical" evidence="1">
    <location>
        <begin position="44"/>
        <end position="60"/>
    </location>
</feature>
<evidence type="ECO:0000313" key="3">
    <source>
        <dbReference type="Proteomes" id="UP000292507"/>
    </source>
</evidence>
<feature type="transmembrane region" description="Helical" evidence="1">
    <location>
        <begin position="67"/>
        <end position="84"/>
    </location>
</feature>
<reference evidence="2 3" key="1">
    <citation type="submission" date="2019-02" db="EMBL/GenBank/DDBJ databases">
        <title>Sequencing the genomes of 1000 actinobacteria strains.</title>
        <authorList>
            <person name="Klenk H.-P."/>
        </authorList>
    </citation>
    <scope>NUCLEOTIDE SEQUENCE [LARGE SCALE GENOMIC DNA]</scope>
    <source>
        <strain evidence="2 3">DSM 44509</strain>
    </source>
</reference>
<sequence>MLAAVRWLSFASDGIGMATAADLGDAVTVQVLLTTGWESARTAAVPTLVMVVAAVVAGLRHGVFPRWFSWFSLAVLAPLLVALTPLGPSGLLGVVFGGLWVLVTSILLAVESPSGAPKSRSTATEPSM</sequence>
<keyword evidence="1" id="KW-0472">Membrane</keyword>
<keyword evidence="3" id="KW-1185">Reference proteome</keyword>
<comment type="caution">
    <text evidence="2">The sequence shown here is derived from an EMBL/GenBank/DDBJ whole genome shotgun (WGS) entry which is preliminary data.</text>
</comment>
<feature type="transmembrane region" description="Helical" evidence="1">
    <location>
        <begin position="90"/>
        <end position="110"/>
    </location>
</feature>
<keyword evidence="1" id="KW-0812">Transmembrane</keyword>
<dbReference type="EMBL" id="SHKV01000001">
    <property type="protein sequence ID" value="RZU30491.1"/>
    <property type="molecule type" value="Genomic_DNA"/>
</dbReference>
<protein>
    <recommendedName>
        <fullName evidence="4">DUF4386 family protein</fullName>
    </recommendedName>
</protein>
<name>A0A4Q7Y341_9ACTN</name>
<dbReference type="AlphaFoldDB" id="A0A4Q7Y341"/>
<keyword evidence="1" id="KW-1133">Transmembrane helix</keyword>
<dbReference type="RefSeq" id="WP_104530157.1">
    <property type="nucleotide sequence ID" value="NZ_POQT01000042.1"/>
</dbReference>
<accession>A0A4Q7Y341</accession>
<dbReference type="Proteomes" id="UP000292507">
    <property type="component" value="Unassembled WGS sequence"/>
</dbReference>